<evidence type="ECO:0000256" key="1">
    <source>
        <dbReference type="SAM" id="SignalP"/>
    </source>
</evidence>
<dbReference type="RefSeq" id="WP_249473299.1">
    <property type="nucleotide sequence ID" value="NZ_JAMBEP010000001.1"/>
</dbReference>
<dbReference type="Gene3D" id="1.10.606.20">
    <property type="match status" value="1"/>
</dbReference>
<comment type="caution">
    <text evidence="2">The sequence shown here is derived from an EMBL/GenBank/DDBJ whole genome shotgun (WGS) entry which is preliminary data.</text>
</comment>
<dbReference type="CDD" id="cd03398">
    <property type="entry name" value="PAP2_haloperoxidase"/>
    <property type="match status" value="1"/>
</dbReference>
<feature type="chain" id="PRO_5046624116" evidence="1">
    <location>
        <begin position="24"/>
        <end position="415"/>
    </location>
</feature>
<name>A0ABT0MIM3_9GAMM</name>
<protein>
    <submittedName>
        <fullName evidence="2">Vanadium-dependent haloperoxidase</fullName>
    </submittedName>
</protein>
<evidence type="ECO:0000313" key="2">
    <source>
        <dbReference type="EMBL" id="MCL1634715.1"/>
    </source>
</evidence>
<gene>
    <name evidence="2" type="ORF">M2650_08745</name>
</gene>
<dbReference type="EMBL" id="JAMBEP010000001">
    <property type="protein sequence ID" value="MCL1634715.1"/>
    <property type="molecule type" value="Genomic_DNA"/>
</dbReference>
<reference evidence="2 3" key="1">
    <citation type="submission" date="2022-05" db="EMBL/GenBank/DDBJ databases">
        <title>Luteimonas sp. SX5, whole genome shotgun sequencing project.</title>
        <authorList>
            <person name="Zhao G."/>
            <person name="Shen L."/>
        </authorList>
    </citation>
    <scope>NUCLEOTIDE SEQUENCE [LARGE SCALE GENOMIC DNA]</scope>
    <source>
        <strain evidence="2 3">SX5</strain>
    </source>
</reference>
<dbReference type="InterPro" id="IPR036938">
    <property type="entry name" value="PAP2/HPO_sf"/>
</dbReference>
<dbReference type="PANTHER" id="PTHR34599">
    <property type="entry name" value="PEROXIDASE-RELATED"/>
    <property type="match status" value="1"/>
</dbReference>
<dbReference type="Proteomes" id="UP001431217">
    <property type="component" value="Unassembled WGS sequence"/>
</dbReference>
<dbReference type="SUPFAM" id="SSF48317">
    <property type="entry name" value="Acid phosphatase/Vanadium-dependent haloperoxidase"/>
    <property type="match status" value="1"/>
</dbReference>
<dbReference type="InterPro" id="IPR052559">
    <property type="entry name" value="V-haloperoxidase"/>
</dbReference>
<sequence length="415" mass="45021">MLKHLHLWLLACSVCAFSTPAFSADAITDWNEKAVALVSEQKLLPPQAERVMACVHVAMFDAVNSIGPRYRPYRHAIPATANASKSAAAAAAAATVLVGLHPERAKQTNADLAAYLAKLPQGAAKSEGIKLGREIAARTLADREKDGSAVPDAYRPKTRPGVYVPTPITASSMWPEVKPFVMTGPAQLRPPPPVSLASREWAADYNELKRLGGKNSSERSAQQTEDARFWLITGPASYYPIVRQLTVAKKMDLVDSARYMALVAIATADAYIAVFDGKYHYDFWRPITAIRNGDIDGNAATERVATWQPIDNTPMHPEYPCAHCITAAAVATVSKAVMGGADIPEVAMTSATAPGVTHRWRNLDAYADEVSMARIYAGFHYRFSTRVGQDMGRKVGRMAVQNALQPKSALPAHRP</sequence>
<accession>A0ABT0MIM3</accession>
<organism evidence="2 3">
    <name type="scientific">Luteimonas galliterrae</name>
    <dbReference type="NCBI Taxonomy" id="2940486"/>
    <lineage>
        <taxon>Bacteria</taxon>
        <taxon>Pseudomonadati</taxon>
        <taxon>Pseudomonadota</taxon>
        <taxon>Gammaproteobacteria</taxon>
        <taxon>Lysobacterales</taxon>
        <taxon>Lysobacteraceae</taxon>
        <taxon>Luteimonas</taxon>
    </lineage>
</organism>
<keyword evidence="3" id="KW-1185">Reference proteome</keyword>
<evidence type="ECO:0000313" key="3">
    <source>
        <dbReference type="Proteomes" id="UP001431217"/>
    </source>
</evidence>
<dbReference type="PANTHER" id="PTHR34599:SF1">
    <property type="entry name" value="PHOSPHATIDIC ACID PHOSPHATASE TYPE 2_HALOPEROXIDASE DOMAIN-CONTAINING PROTEIN"/>
    <property type="match status" value="1"/>
</dbReference>
<feature type="signal peptide" evidence="1">
    <location>
        <begin position="1"/>
        <end position="23"/>
    </location>
</feature>
<keyword evidence="1" id="KW-0732">Signal</keyword>
<proteinExistence type="predicted"/>